<evidence type="ECO:0000313" key="1">
    <source>
        <dbReference type="EMBL" id="KAK4012400.1"/>
    </source>
</evidence>
<proteinExistence type="predicted"/>
<gene>
    <name evidence="1" type="ORF">OUZ56_021499</name>
</gene>
<protein>
    <submittedName>
        <fullName evidence="1">Uncharacterized protein</fullName>
    </submittedName>
</protein>
<sequence>QETLLRQRMQGPDEDAASYNYDIIHMCHLVNPTMTQAQQLEHLYNGLKKSL</sequence>
<dbReference type="Proteomes" id="UP001234178">
    <property type="component" value="Unassembled WGS sequence"/>
</dbReference>
<feature type="non-terminal residue" evidence="1">
    <location>
        <position position="1"/>
    </location>
</feature>
<name>A0ABQ9ZIJ7_9CRUS</name>
<keyword evidence="2" id="KW-1185">Reference proteome</keyword>
<comment type="caution">
    <text evidence="1">The sequence shown here is derived from an EMBL/GenBank/DDBJ whole genome shotgun (WGS) entry which is preliminary data.</text>
</comment>
<dbReference type="PANTHER" id="PTHR33194">
    <property type="entry name" value="ZINC KNUCKLE DOMAINCONTAINING PROTEIN"/>
    <property type="match status" value="1"/>
</dbReference>
<organism evidence="1 2">
    <name type="scientific">Daphnia magna</name>
    <dbReference type="NCBI Taxonomy" id="35525"/>
    <lineage>
        <taxon>Eukaryota</taxon>
        <taxon>Metazoa</taxon>
        <taxon>Ecdysozoa</taxon>
        <taxon>Arthropoda</taxon>
        <taxon>Crustacea</taxon>
        <taxon>Branchiopoda</taxon>
        <taxon>Diplostraca</taxon>
        <taxon>Cladocera</taxon>
        <taxon>Anomopoda</taxon>
        <taxon>Daphniidae</taxon>
        <taxon>Daphnia</taxon>
    </lineage>
</organism>
<dbReference type="EMBL" id="JAOYFB010000003">
    <property type="protein sequence ID" value="KAK4012400.1"/>
    <property type="molecule type" value="Genomic_DNA"/>
</dbReference>
<accession>A0ABQ9ZIJ7</accession>
<evidence type="ECO:0000313" key="2">
    <source>
        <dbReference type="Proteomes" id="UP001234178"/>
    </source>
</evidence>
<feature type="non-terminal residue" evidence="1">
    <location>
        <position position="51"/>
    </location>
</feature>
<reference evidence="1 2" key="1">
    <citation type="journal article" date="2023" name="Nucleic Acids Res.">
        <title>The hologenome of Daphnia magna reveals possible DNA methylation and microbiome-mediated evolution of the host genome.</title>
        <authorList>
            <person name="Chaturvedi A."/>
            <person name="Li X."/>
            <person name="Dhandapani V."/>
            <person name="Marshall H."/>
            <person name="Kissane S."/>
            <person name="Cuenca-Cambronero M."/>
            <person name="Asole G."/>
            <person name="Calvet F."/>
            <person name="Ruiz-Romero M."/>
            <person name="Marangio P."/>
            <person name="Guigo R."/>
            <person name="Rago D."/>
            <person name="Mirbahai L."/>
            <person name="Eastwood N."/>
            <person name="Colbourne J.K."/>
            <person name="Zhou J."/>
            <person name="Mallon E."/>
            <person name="Orsini L."/>
        </authorList>
    </citation>
    <scope>NUCLEOTIDE SEQUENCE [LARGE SCALE GENOMIC DNA]</scope>
    <source>
        <strain evidence="1">LRV0_1</strain>
    </source>
</reference>
<dbReference type="PANTHER" id="PTHR33194:SF4">
    <property type="entry name" value="CCHC-TYPE DOMAIN-CONTAINING PROTEIN"/>
    <property type="match status" value="1"/>
</dbReference>